<organism evidence="1 2">
    <name type="scientific">Streptomyces pyxinae</name>
    <dbReference type="NCBI Taxonomy" id="2970734"/>
    <lineage>
        <taxon>Bacteria</taxon>
        <taxon>Bacillati</taxon>
        <taxon>Actinomycetota</taxon>
        <taxon>Actinomycetes</taxon>
        <taxon>Kitasatosporales</taxon>
        <taxon>Streptomycetaceae</taxon>
        <taxon>Streptomyces</taxon>
    </lineage>
</organism>
<accession>A0ABT2CCE5</accession>
<gene>
    <name evidence="1" type="ORF">NX801_05125</name>
</gene>
<comment type="caution">
    <text evidence="1">The sequence shown here is derived from an EMBL/GenBank/DDBJ whole genome shotgun (WGS) entry which is preliminary data.</text>
</comment>
<proteinExistence type="predicted"/>
<evidence type="ECO:0000313" key="1">
    <source>
        <dbReference type="EMBL" id="MCS0635048.1"/>
    </source>
</evidence>
<dbReference type="Proteomes" id="UP001431313">
    <property type="component" value="Unassembled WGS sequence"/>
</dbReference>
<evidence type="ECO:0000313" key="2">
    <source>
        <dbReference type="Proteomes" id="UP001431313"/>
    </source>
</evidence>
<protein>
    <recommendedName>
        <fullName evidence="3">Integral membrane protein</fullName>
    </recommendedName>
</protein>
<dbReference type="RefSeq" id="WP_258785741.1">
    <property type="nucleotide sequence ID" value="NZ_JANUGQ010000003.1"/>
</dbReference>
<sequence>MGGSTAAGPAGSRAAMAEDGEWGSRLRFAGGCAGTFLVLLLTVDAAAGTLTGPRALLWTVLAALLLLVLVPDRVSARPGLLVSRGVLAERWVRTDRLVSVAWTDGVAQRLVLRDAEDGEVELDPRVLAGNPALWLLLDAGLRASASHGTLRCGTTALGRLADRVEGEAVRAVFKVSGLR</sequence>
<name>A0ABT2CCE5_9ACTN</name>
<keyword evidence="2" id="KW-1185">Reference proteome</keyword>
<evidence type="ECO:0008006" key="3">
    <source>
        <dbReference type="Google" id="ProtNLM"/>
    </source>
</evidence>
<reference evidence="1" key="1">
    <citation type="submission" date="2022-08" db="EMBL/GenBank/DDBJ databases">
        <authorList>
            <person name="Somphong A."/>
            <person name="Phongsopitanun W."/>
        </authorList>
    </citation>
    <scope>NUCLEOTIDE SEQUENCE</scope>
    <source>
        <strain evidence="1">LP05-1</strain>
    </source>
</reference>
<dbReference type="EMBL" id="JANUGQ010000003">
    <property type="protein sequence ID" value="MCS0635048.1"/>
    <property type="molecule type" value="Genomic_DNA"/>
</dbReference>